<protein>
    <submittedName>
        <fullName evidence="1">Uncharacterized protein</fullName>
    </submittedName>
</protein>
<dbReference type="EMBL" id="GGEC01078805">
    <property type="protein sequence ID" value="MBX59289.1"/>
    <property type="molecule type" value="Transcribed_RNA"/>
</dbReference>
<evidence type="ECO:0000313" key="1">
    <source>
        <dbReference type="EMBL" id="MBX59289.1"/>
    </source>
</evidence>
<accession>A0A2P2PXB3</accession>
<sequence>MTWSSFGKSKCSCHLCYGPAPSIPAFAIFPVLLPTGHGCSCWYVPKLGSKTFMC</sequence>
<reference evidence="1" key="1">
    <citation type="submission" date="2018-02" db="EMBL/GenBank/DDBJ databases">
        <title>Rhizophora mucronata_Transcriptome.</title>
        <authorList>
            <person name="Meera S.P."/>
            <person name="Sreeshan A."/>
            <person name="Augustine A."/>
        </authorList>
    </citation>
    <scope>NUCLEOTIDE SEQUENCE</scope>
    <source>
        <tissue evidence="1">Leaf</tissue>
    </source>
</reference>
<dbReference type="AlphaFoldDB" id="A0A2P2PXB3"/>
<name>A0A2P2PXB3_RHIMU</name>
<organism evidence="1">
    <name type="scientific">Rhizophora mucronata</name>
    <name type="common">Asiatic mangrove</name>
    <dbReference type="NCBI Taxonomy" id="61149"/>
    <lineage>
        <taxon>Eukaryota</taxon>
        <taxon>Viridiplantae</taxon>
        <taxon>Streptophyta</taxon>
        <taxon>Embryophyta</taxon>
        <taxon>Tracheophyta</taxon>
        <taxon>Spermatophyta</taxon>
        <taxon>Magnoliopsida</taxon>
        <taxon>eudicotyledons</taxon>
        <taxon>Gunneridae</taxon>
        <taxon>Pentapetalae</taxon>
        <taxon>rosids</taxon>
        <taxon>fabids</taxon>
        <taxon>Malpighiales</taxon>
        <taxon>Rhizophoraceae</taxon>
        <taxon>Rhizophora</taxon>
    </lineage>
</organism>
<proteinExistence type="predicted"/>